<dbReference type="InterPro" id="IPR039418">
    <property type="entry name" value="LexA-like"/>
</dbReference>
<reference evidence="3 4" key="1">
    <citation type="submission" date="2017-09" db="EMBL/GenBank/DDBJ databases">
        <title>Depth-based differentiation of microbial function through sediment-hosted aquifers and enrichment of novel symbionts in the deep terrestrial subsurface.</title>
        <authorList>
            <person name="Probst A.J."/>
            <person name="Ladd B."/>
            <person name="Jarett J.K."/>
            <person name="Geller-Mcgrath D.E."/>
            <person name="Sieber C.M."/>
            <person name="Emerson J.B."/>
            <person name="Anantharaman K."/>
            <person name="Thomas B.C."/>
            <person name="Malmstrom R."/>
            <person name="Stieglmeier M."/>
            <person name="Klingl A."/>
            <person name="Woyke T."/>
            <person name="Ryan C.M."/>
            <person name="Banfield J.F."/>
        </authorList>
    </citation>
    <scope>NUCLEOTIDE SEQUENCE [LARGE SCALE GENOMIC DNA]</scope>
    <source>
        <strain evidence="3">CG22_combo_CG10-13_8_21_14_all_43_18</strain>
    </source>
</reference>
<dbReference type="Pfam" id="PF00717">
    <property type="entry name" value="Peptidase_S24"/>
    <property type="match status" value="1"/>
</dbReference>
<dbReference type="InterPro" id="IPR050077">
    <property type="entry name" value="LexA_repressor"/>
</dbReference>
<dbReference type="Gene3D" id="1.10.10.10">
    <property type="entry name" value="Winged helix-like DNA-binding domain superfamily/Winged helix DNA-binding domain"/>
    <property type="match status" value="1"/>
</dbReference>
<accession>A0A2H0DY46</accession>
<evidence type="ECO:0008006" key="5">
    <source>
        <dbReference type="Google" id="ProtNLM"/>
    </source>
</evidence>
<comment type="caution">
    <text evidence="3">The sequence shown here is derived from an EMBL/GenBank/DDBJ whole genome shotgun (WGS) entry which is preliminary data.</text>
</comment>
<dbReference type="AlphaFoldDB" id="A0A2H0DY46"/>
<dbReference type="Proteomes" id="UP000231276">
    <property type="component" value="Unassembled WGS sequence"/>
</dbReference>
<name>A0A2H0DY46_9BACT</name>
<evidence type="ECO:0000313" key="4">
    <source>
        <dbReference type="Proteomes" id="UP000231276"/>
    </source>
</evidence>
<dbReference type="InterPro" id="IPR036390">
    <property type="entry name" value="WH_DNA-bd_sf"/>
</dbReference>
<dbReference type="InterPro" id="IPR006199">
    <property type="entry name" value="LexA_DNA-bd_dom"/>
</dbReference>
<dbReference type="InterPro" id="IPR011991">
    <property type="entry name" value="ArsR-like_HTH"/>
</dbReference>
<dbReference type="GO" id="GO:0006508">
    <property type="term" value="P:proteolysis"/>
    <property type="evidence" value="ECO:0007669"/>
    <property type="project" value="InterPro"/>
</dbReference>
<dbReference type="PANTHER" id="PTHR33516">
    <property type="entry name" value="LEXA REPRESSOR"/>
    <property type="match status" value="1"/>
</dbReference>
<dbReference type="EMBL" id="PCTS01000003">
    <property type="protein sequence ID" value="PIP86798.1"/>
    <property type="molecule type" value="Genomic_DNA"/>
</dbReference>
<dbReference type="InterPro" id="IPR036388">
    <property type="entry name" value="WH-like_DNA-bd_sf"/>
</dbReference>
<proteinExistence type="predicted"/>
<evidence type="ECO:0000259" key="1">
    <source>
        <dbReference type="Pfam" id="PF00717"/>
    </source>
</evidence>
<protein>
    <recommendedName>
        <fullName evidence="5">Repressor LexA</fullName>
    </recommendedName>
</protein>
<gene>
    <name evidence="3" type="ORF">COW82_00215</name>
</gene>
<evidence type="ECO:0000313" key="3">
    <source>
        <dbReference type="EMBL" id="PIP86798.1"/>
    </source>
</evidence>
<dbReference type="InterPro" id="IPR015927">
    <property type="entry name" value="Peptidase_S24_S26A/B/C"/>
</dbReference>
<organism evidence="3 4">
    <name type="scientific">Candidatus Campbellbacteria bacterium CG22_combo_CG10-13_8_21_14_all_43_18</name>
    <dbReference type="NCBI Taxonomy" id="1974530"/>
    <lineage>
        <taxon>Bacteria</taxon>
        <taxon>Candidatus Campbelliibacteriota</taxon>
    </lineage>
</organism>
<dbReference type="PANTHER" id="PTHR33516:SF2">
    <property type="entry name" value="LEXA REPRESSOR-RELATED"/>
    <property type="match status" value="1"/>
</dbReference>
<dbReference type="CDD" id="cd06529">
    <property type="entry name" value="S24_LexA-like"/>
    <property type="match status" value="1"/>
</dbReference>
<dbReference type="Gene3D" id="2.10.109.10">
    <property type="entry name" value="Umud Fragment, subunit A"/>
    <property type="match status" value="1"/>
</dbReference>
<dbReference type="Pfam" id="PF01726">
    <property type="entry name" value="LexA_DNA_bind"/>
    <property type="match status" value="1"/>
</dbReference>
<dbReference type="SUPFAM" id="SSF51306">
    <property type="entry name" value="LexA/Signal peptidase"/>
    <property type="match status" value="1"/>
</dbReference>
<dbReference type="GO" id="GO:0004252">
    <property type="term" value="F:serine-type endopeptidase activity"/>
    <property type="evidence" value="ECO:0007669"/>
    <property type="project" value="InterPro"/>
</dbReference>
<dbReference type="InterPro" id="IPR036286">
    <property type="entry name" value="LexA/Signal_pep-like_sf"/>
</dbReference>
<feature type="domain" description="LexA repressor DNA-binding" evidence="2">
    <location>
        <begin position="12"/>
        <end position="65"/>
    </location>
</feature>
<evidence type="ECO:0000259" key="2">
    <source>
        <dbReference type="Pfam" id="PF01726"/>
    </source>
</evidence>
<dbReference type="SUPFAM" id="SSF46785">
    <property type="entry name" value="Winged helix' DNA-binding domain"/>
    <property type="match status" value="1"/>
</dbReference>
<sequence length="212" mass="23439">MTGNKHSMLGRLHPTQEKLLDVLKEPESDSMSLRYIADRVGVSSPNTVSHHIAQLEKKGYIFRDSVTKKISLLKNPVKDIVFLNVYGLAECGPGGYFTEENILDRLPLPSKTFRVTEDSFLVEAVGDSMSPMIEEGDLVLADKRSLAENGELVVVIHNETAKIKKFFKEASGIILQSINPAYPPLSAYIEDDIKIAGVVTGIVRKFQPKAVI</sequence>
<feature type="domain" description="Peptidase S24/S26A/S26B/S26C" evidence="1">
    <location>
        <begin position="85"/>
        <end position="199"/>
    </location>
</feature>
<dbReference type="CDD" id="cd00090">
    <property type="entry name" value="HTH_ARSR"/>
    <property type="match status" value="1"/>
</dbReference>